<dbReference type="GO" id="GO:0019287">
    <property type="term" value="P:isopentenyl diphosphate biosynthetic process, mevalonate pathway"/>
    <property type="evidence" value="ECO:0007669"/>
    <property type="project" value="TreeGrafter"/>
</dbReference>
<dbReference type="PATRIC" id="fig|1307839.3.peg.896"/>
<name>A0A0S2HWU6_9BACT</name>
<evidence type="ECO:0000256" key="1">
    <source>
        <dbReference type="ARBA" id="ARBA00022490"/>
    </source>
</evidence>
<dbReference type="InterPro" id="IPR014721">
    <property type="entry name" value="Ribsml_uS5_D2-typ_fold_subgr"/>
</dbReference>
<dbReference type="SUPFAM" id="SSF55060">
    <property type="entry name" value="GHMP Kinase, C-terminal domain"/>
    <property type="match status" value="1"/>
</dbReference>
<dbReference type="InterPro" id="IPR006205">
    <property type="entry name" value="Mev_gal_kin"/>
</dbReference>
<dbReference type="InterPro" id="IPR006204">
    <property type="entry name" value="GHMP_kinase_N_dom"/>
</dbReference>
<dbReference type="Gene3D" id="3.30.230.10">
    <property type="match status" value="1"/>
</dbReference>
<dbReference type="GO" id="GO:0005524">
    <property type="term" value="F:ATP binding"/>
    <property type="evidence" value="ECO:0007669"/>
    <property type="project" value="UniProtKB-KW"/>
</dbReference>
<dbReference type="AlphaFoldDB" id="A0A0S2HWU6"/>
<dbReference type="InterPro" id="IPR020568">
    <property type="entry name" value="Ribosomal_Su5_D2-typ_SF"/>
</dbReference>
<reference evidence="11 12" key="1">
    <citation type="submission" date="2015-11" db="EMBL/GenBank/DDBJ databases">
        <title>Description and complete genome sequence of a novel strain predominating in hypersaline microbial mats and representing a new family of the Bacteriodetes phylum.</title>
        <authorList>
            <person name="Spring S."/>
            <person name="Bunk B."/>
            <person name="Sproer C."/>
            <person name="Klenk H.-P."/>
        </authorList>
    </citation>
    <scope>NUCLEOTIDE SEQUENCE [LARGE SCALE GENOMIC DNA]</scope>
    <source>
        <strain evidence="11 12">L21-Spi-D4</strain>
    </source>
</reference>
<organism evidence="11 12">
    <name type="scientific">Salinivirga cyanobacteriivorans</name>
    <dbReference type="NCBI Taxonomy" id="1307839"/>
    <lineage>
        <taxon>Bacteria</taxon>
        <taxon>Pseudomonadati</taxon>
        <taxon>Bacteroidota</taxon>
        <taxon>Bacteroidia</taxon>
        <taxon>Bacteroidales</taxon>
        <taxon>Salinivirgaceae</taxon>
        <taxon>Salinivirga</taxon>
    </lineage>
</organism>
<dbReference type="InterPro" id="IPR036554">
    <property type="entry name" value="GHMP_kinase_C_sf"/>
</dbReference>
<dbReference type="RefSeq" id="WP_057952057.1">
    <property type="nucleotide sequence ID" value="NZ_CP013118.1"/>
</dbReference>
<dbReference type="Proteomes" id="UP000064893">
    <property type="component" value="Chromosome"/>
</dbReference>
<keyword evidence="8" id="KW-0443">Lipid metabolism</keyword>
<proteinExistence type="predicted"/>
<dbReference type="Pfam" id="PF00288">
    <property type="entry name" value="GHMP_kinases_N"/>
    <property type="match status" value="1"/>
</dbReference>
<keyword evidence="12" id="KW-1185">Reference proteome</keyword>
<dbReference type="GO" id="GO:0004496">
    <property type="term" value="F:mevalonate kinase activity"/>
    <property type="evidence" value="ECO:0007669"/>
    <property type="project" value="InterPro"/>
</dbReference>
<comment type="pathway">
    <text evidence="9">Isoprenoid biosynthesis; isopentenyl diphosphate biosynthesis via mevalonate pathway; isopentenyl diphosphate from (R)-mevalonate: step 1/3.</text>
</comment>
<dbReference type="KEGG" id="blq:L21SP5_00847"/>
<evidence type="ECO:0000256" key="5">
    <source>
        <dbReference type="ARBA" id="ARBA00022777"/>
    </source>
</evidence>
<evidence type="ECO:0000256" key="6">
    <source>
        <dbReference type="ARBA" id="ARBA00022840"/>
    </source>
</evidence>
<feature type="domain" description="GHMP kinase N-terminal" evidence="10">
    <location>
        <begin position="95"/>
        <end position="154"/>
    </location>
</feature>
<dbReference type="PANTHER" id="PTHR43290">
    <property type="entry name" value="MEVALONATE KINASE"/>
    <property type="match status" value="1"/>
</dbReference>
<dbReference type="Gene3D" id="3.30.70.890">
    <property type="entry name" value="GHMP kinase, C-terminal domain"/>
    <property type="match status" value="1"/>
</dbReference>
<keyword evidence="1" id="KW-0963">Cytoplasm</keyword>
<dbReference type="OrthoDB" id="977547at2"/>
<evidence type="ECO:0000313" key="11">
    <source>
        <dbReference type="EMBL" id="ALO14518.1"/>
    </source>
</evidence>
<keyword evidence="4" id="KW-0547">Nucleotide-binding</keyword>
<keyword evidence="3" id="KW-0808">Transferase</keyword>
<keyword evidence="2" id="KW-0444">Lipid biosynthesis</keyword>
<keyword evidence="5 11" id="KW-0418">Kinase</keyword>
<evidence type="ECO:0000256" key="4">
    <source>
        <dbReference type="ARBA" id="ARBA00022741"/>
    </source>
</evidence>
<dbReference type="PRINTS" id="PR00959">
    <property type="entry name" value="MEVGALKINASE"/>
</dbReference>
<protein>
    <submittedName>
        <fullName evidence="11">Mevalonate kinase</fullName>
    </submittedName>
</protein>
<evidence type="ECO:0000256" key="2">
    <source>
        <dbReference type="ARBA" id="ARBA00022516"/>
    </source>
</evidence>
<evidence type="ECO:0000256" key="3">
    <source>
        <dbReference type="ARBA" id="ARBA00022679"/>
    </source>
</evidence>
<accession>A0A0S2HWU6</accession>
<dbReference type="SUPFAM" id="SSF54211">
    <property type="entry name" value="Ribosomal protein S5 domain 2-like"/>
    <property type="match status" value="1"/>
</dbReference>
<evidence type="ECO:0000256" key="9">
    <source>
        <dbReference type="ARBA" id="ARBA00029438"/>
    </source>
</evidence>
<evidence type="ECO:0000256" key="8">
    <source>
        <dbReference type="ARBA" id="ARBA00023098"/>
    </source>
</evidence>
<evidence type="ECO:0000259" key="10">
    <source>
        <dbReference type="Pfam" id="PF00288"/>
    </source>
</evidence>
<dbReference type="STRING" id="1307839.L21SP5_00847"/>
<evidence type="ECO:0000313" key="12">
    <source>
        <dbReference type="Proteomes" id="UP000064893"/>
    </source>
</evidence>
<dbReference type="EMBL" id="CP013118">
    <property type="protein sequence ID" value="ALO14518.1"/>
    <property type="molecule type" value="Genomic_DNA"/>
</dbReference>
<sequence>MIQRTKNNGRYYAKLMLFGEYSIINKSKALTVPFKHFSGELTFIPDNKYTAYDYASDSNRQLRDYAHYLEGAYRSGELDFSIDIKRLLLDIESGLYFDSSIPQGYGAGSSGALIAAIYDQYVTVYAQKADKLRNQLAFMENFFHGRSSGIDPLVAWYQEPLLIEDDDFKVVDKPDFISTGKEGLFLIDTAQTSKTQPLVDFFLEQTKLGNIDSKYLSEINNRIISAVLGNQMTNFKGLMRELSQWQLTHMRRMIPSHMEDFWKNGIDQDLYYTKLCGSGGGGFLLGYTHDYNAFLKSAVNVDYKFIPVQVPEMATFSQK</sequence>
<gene>
    <name evidence="11" type="ORF">L21SP5_00847</name>
</gene>
<dbReference type="PANTHER" id="PTHR43290:SF2">
    <property type="entry name" value="MEVALONATE KINASE"/>
    <property type="match status" value="1"/>
</dbReference>
<dbReference type="GO" id="GO:0005829">
    <property type="term" value="C:cytosol"/>
    <property type="evidence" value="ECO:0007669"/>
    <property type="project" value="TreeGrafter"/>
</dbReference>
<evidence type="ECO:0000256" key="7">
    <source>
        <dbReference type="ARBA" id="ARBA00022842"/>
    </source>
</evidence>
<keyword evidence="6" id="KW-0067">ATP-binding</keyword>
<keyword evidence="7" id="KW-0460">Magnesium</keyword>